<protein>
    <submittedName>
        <fullName evidence="1">Uncharacterized protein</fullName>
    </submittedName>
</protein>
<name>A0AAE3HHP1_9GAMM</name>
<proteinExistence type="predicted"/>
<accession>A0AAE3HHP1</accession>
<dbReference type="AlphaFoldDB" id="A0AAE3HHP1"/>
<dbReference type="EMBL" id="JANUCT010000003">
    <property type="protein sequence ID" value="MCS3902535.1"/>
    <property type="molecule type" value="Genomic_DNA"/>
</dbReference>
<dbReference type="Proteomes" id="UP001204445">
    <property type="component" value="Unassembled WGS sequence"/>
</dbReference>
<dbReference type="RefSeq" id="WP_259054079.1">
    <property type="nucleotide sequence ID" value="NZ_JANUCT010000003.1"/>
</dbReference>
<sequence>MKLSNLLRYLKRSQKSSTADLNTANNTVDSNNRALEWLGKEFLDRQKFYEKWSARENWLVYDEGLCLLLGRDPEDKALGQDADFVEQRNIFWDHLQRCVSQRVPPVLSNPAAESNAWRVEPVELYRWAVAARVPMPAELEEILSFISSTVPARSAAQPEVVVNDESIDNSELMAREQVLSIMLSLSLQAQHNATQASPDKMREHILNDLYACSRRYFNSDEPPLSRPALHDLIDRSLEHAGLIHMAS</sequence>
<keyword evidence="2" id="KW-1185">Reference proteome</keyword>
<evidence type="ECO:0000313" key="2">
    <source>
        <dbReference type="Proteomes" id="UP001204445"/>
    </source>
</evidence>
<evidence type="ECO:0000313" key="1">
    <source>
        <dbReference type="EMBL" id="MCS3902535.1"/>
    </source>
</evidence>
<organism evidence="1 2">
    <name type="scientific">Methylohalomonas lacus</name>
    <dbReference type="NCBI Taxonomy" id="398773"/>
    <lineage>
        <taxon>Bacteria</taxon>
        <taxon>Pseudomonadati</taxon>
        <taxon>Pseudomonadota</taxon>
        <taxon>Gammaproteobacteria</taxon>
        <taxon>Methylohalomonadales</taxon>
        <taxon>Methylohalomonadaceae</taxon>
        <taxon>Methylohalomonas</taxon>
    </lineage>
</organism>
<comment type="caution">
    <text evidence="1">The sequence shown here is derived from an EMBL/GenBank/DDBJ whole genome shotgun (WGS) entry which is preliminary data.</text>
</comment>
<reference evidence="1" key="1">
    <citation type="submission" date="2022-08" db="EMBL/GenBank/DDBJ databases">
        <title>Genomic Encyclopedia of Type Strains, Phase III (KMG-III): the genomes of soil and plant-associated and newly described type strains.</title>
        <authorList>
            <person name="Whitman W."/>
        </authorList>
    </citation>
    <scope>NUCLEOTIDE SEQUENCE</scope>
    <source>
        <strain evidence="1">HMT 1</strain>
    </source>
</reference>
<gene>
    <name evidence="1" type="ORF">J2T55_000539</name>
</gene>